<keyword evidence="1" id="KW-0472">Membrane</keyword>
<feature type="transmembrane region" description="Helical" evidence="1">
    <location>
        <begin position="413"/>
        <end position="432"/>
    </location>
</feature>
<comment type="caution">
    <text evidence="4">The sequence shown here is derived from an EMBL/GenBank/DDBJ whole genome shotgun (WGS) entry which is preliminary data.</text>
</comment>
<keyword evidence="2" id="KW-0732">Signal</keyword>
<evidence type="ECO:0000256" key="1">
    <source>
        <dbReference type="SAM" id="Phobius"/>
    </source>
</evidence>
<reference evidence="4 5" key="1">
    <citation type="submission" date="2023-06" db="EMBL/GenBank/DDBJ databases">
        <title>Alkalimonas sp., MEB004 an alkaliphilic bacterium isolated from Lonar Lake, India.</title>
        <authorList>
            <person name="Joshi A."/>
            <person name="Thite S."/>
        </authorList>
    </citation>
    <scope>NUCLEOTIDE SEQUENCE [LARGE SCALE GENOMIC DNA]</scope>
    <source>
        <strain evidence="4 5">MEB004</strain>
    </source>
</reference>
<keyword evidence="1" id="KW-1133">Transmembrane helix</keyword>
<name>A0ABU7JB65_9GAMM</name>
<keyword evidence="1" id="KW-0812">Transmembrane</keyword>
<feature type="signal peptide" evidence="2">
    <location>
        <begin position="1"/>
        <end position="19"/>
    </location>
</feature>
<proteinExistence type="predicted"/>
<dbReference type="Pfam" id="PF13584">
    <property type="entry name" value="BatD"/>
    <property type="match status" value="2"/>
</dbReference>
<dbReference type="Pfam" id="PF25607">
    <property type="entry name" value="DUF7939"/>
    <property type="match status" value="1"/>
</dbReference>
<sequence length="545" mass="60486">MVRTLCLCLLIVSNWPLWAASQLSASVDKNPAMVGEAIVLEVIADARLSADQLNFRILEQDFRVTVPSVSQSTRVINGEASHTTSWRVSLFAREPGQYTIPAFQVGQAGSQPIELEVLAASAAGDGKSDVFLTASLEQSQLYVQQTGYYRVTIHYRGDLQRGSLTEPSMEGATVQQIGRDEEGSVLVDGVRYRTISRRFAITPQRSGQFSITAPEFTGELLDRDSSRSNFFARTRTVLQHAEAIEVDVLSIPTDFPGDWLIAGLVTLHEEWSGDLTTLRQGEPITRTITLSGVDVAAHQLPDIDFTAPAGFRLYPQQPERQGAQRNGRLVAQKTFTLAMIPTDAGEVQLPELRLPWWNSQRQMLDYATLPARSIQVLPAVTAQADATAPELLTSGQTLATDLSSASPWHWNHLSSLLLTFWLISTILLLWLWRRPEAGKGSTTAQAPSFNSTALQKACKHHQPQVARDCLLYWGKSQLDHRIHTLTSLADQVTEPLRSELLQLNKALYHPNADNWQGNSLWQAWQSYQPTQPAKPEASQLKPLYS</sequence>
<organism evidence="4 5">
    <name type="scientific">Alkalimonas mucilaginosa</name>
    <dbReference type="NCBI Taxonomy" id="3057676"/>
    <lineage>
        <taxon>Bacteria</taxon>
        <taxon>Pseudomonadati</taxon>
        <taxon>Pseudomonadota</taxon>
        <taxon>Gammaproteobacteria</taxon>
        <taxon>Alkalimonas</taxon>
    </lineage>
</organism>
<protein>
    <submittedName>
        <fullName evidence="4">BatD family protein</fullName>
    </submittedName>
</protein>
<dbReference type="InterPro" id="IPR025738">
    <property type="entry name" value="BatD"/>
</dbReference>
<evidence type="ECO:0000313" key="4">
    <source>
        <dbReference type="EMBL" id="MEE2022932.1"/>
    </source>
</evidence>
<evidence type="ECO:0000313" key="5">
    <source>
        <dbReference type="Proteomes" id="UP001339167"/>
    </source>
</evidence>
<evidence type="ECO:0000256" key="2">
    <source>
        <dbReference type="SAM" id="SignalP"/>
    </source>
</evidence>
<dbReference type="EMBL" id="JAUGZK010000001">
    <property type="protein sequence ID" value="MEE2022932.1"/>
    <property type="molecule type" value="Genomic_DNA"/>
</dbReference>
<dbReference type="RefSeq" id="WP_330086288.1">
    <property type="nucleotide sequence ID" value="NZ_JAUGZK010000001.1"/>
</dbReference>
<dbReference type="Proteomes" id="UP001339167">
    <property type="component" value="Unassembled WGS sequence"/>
</dbReference>
<dbReference type="PANTHER" id="PTHR40940">
    <property type="entry name" value="PROTEIN BATD-RELATED"/>
    <property type="match status" value="1"/>
</dbReference>
<feature type="domain" description="DUF7939" evidence="3">
    <location>
        <begin position="452"/>
        <end position="530"/>
    </location>
</feature>
<dbReference type="PANTHER" id="PTHR40940:SF1">
    <property type="entry name" value="PROTEIN BATD"/>
    <property type="match status" value="1"/>
</dbReference>
<dbReference type="InterPro" id="IPR057699">
    <property type="entry name" value="DUF7939"/>
</dbReference>
<evidence type="ECO:0000259" key="3">
    <source>
        <dbReference type="Pfam" id="PF25607"/>
    </source>
</evidence>
<feature type="chain" id="PRO_5047102674" evidence="2">
    <location>
        <begin position="20"/>
        <end position="545"/>
    </location>
</feature>
<gene>
    <name evidence="4" type="ORF">QWF21_01650</name>
</gene>
<keyword evidence="5" id="KW-1185">Reference proteome</keyword>
<accession>A0ABU7JB65</accession>